<feature type="compositionally biased region" description="Low complexity" evidence="1">
    <location>
        <begin position="344"/>
        <end position="357"/>
    </location>
</feature>
<dbReference type="AlphaFoldDB" id="A0AAN6EVS8"/>
<feature type="region of interest" description="Disordered" evidence="1">
    <location>
        <begin position="205"/>
        <end position="359"/>
    </location>
</feature>
<evidence type="ECO:0000313" key="4">
    <source>
        <dbReference type="Proteomes" id="UP001161757"/>
    </source>
</evidence>
<protein>
    <submittedName>
        <fullName evidence="3">Uncharacterized protein</fullName>
    </submittedName>
</protein>
<feature type="compositionally biased region" description="Acidic residues" evidence="1">
    <location>
        <begin position="207"/>
        <end position="220"/>
    </location>
</feature>
<keyword evidence="2" id="KW-0812">Transmembrane</keyword>
<feature type="transmembrane region" description="Helical" evidence="2">
    <location>
        <begin position="575"/>
        <end position="596"/>
    </location>
</feature>
<keyword evidence="2" id="KW-0472">Membrane</keyword>
<sequence>MDEEKAGPSRPRQTSRTLYPDLHSAHAQILGRRTMSVSLATPSRGETRFPLSPASSAGEDEIGSLVAGHDDIPLQDMSCHRVNSAHGLLQEADHHQESSAIFETSDIANDSGHSGQSEDRLSATLDDIVSQYAVAPTGDLSVPSTVSDNASQSSHDSGLHRPNHTTEDDYAYHGNPGTFPDRNARDAYTDSLLCLKSQASLTQSLGDVEDLERQDEEWETSPESSPSGLLTPSRLRSHIPQRDTLATAESTFADKSPATPWDPLTSRKQRTRQTDLPTDRVPQLLDQEPYPLSHDQTHHTRVLREQQKASRNMSKQGSTRLMMSRTARATHGLEQCQQPRPVQSLSSPNPSATASSAQLTFQRPSGVASSSLFPRDTASALASSSLFPPALGILPDFERSTHENRLSISALPSTSAEAVQRIFDGPFSAAASSTSFLIPTASNHCPTFPLTAERLGVPRVPESLRLRVPGGWLEKAWCSVHDRTEFSHAALVNGAAGVKARSVDIQRQAGKVLLVVCMATFVVGGFVLAHDMGKGGALSSGAMAELTRWLSGREDGVVAQVHPVDAQLARAVERVGLLVVVVGLLACVGVLVWAAATM</sequence>
<organism evidence="3 4">
    <name type="scientific">Exophiala dermatitidis</name>
    <name type="common">Black yeast-like fungus</name>
    <name type="synonym">Wangiella dermatitidis</name>
    <dbReference type="NCBI Taxonomy" id="5970"/>
    <lineage>
        <taxon>Eukaryota</taxon>
        <taxon>Fungi</taxon>
        <taxon>Dikarya</taxon>
        <taxon>Ascomycota</taxon>
        <taxon>Pezizomycotina</taxon>
        <taxon>Eurotiomycetes</taxon>
        <taxon>Chaetothyriomycetidae</taxon>
        <taxon>Chaetothyriales</taxon>
        <taxon>Herpotrichiellaceae</taxon>
        <taxon>Exophiala</taxon>
    </lineage>
</organism>
<feature type="transmembrane region" description="Helical" evidence="2">
    <location>
        <begin position="512"/>
        <end position="529"/>
    </location>
</feature>
<evidence type="ECO:0000256" key="1">
    <source>
        <dbReference type="SAM" id="MobiDB-lite"/>
    </source>
</evidence>
<feature type="compositionally biased region" description="Basic and acidic residues" evidence="1">
    <location>
        <begin position="295"/>
        <end position="308"/>
    </location>
</feature>
<evidence type="ECO:0000313" key="3">
    <source>
        <dbReference type="EMBL" id="KAJ8991211.1"/>
    </source>
</evidence>
<name>A0AAN6EVS8_EXODE</name>
<dbReference type="EMBL" id="JAJGCB010000008">
    <property type="protein sequence ID" value="KAJ8991211.1"/>
    <property type="molecule type" value="Genomic_DNA"/>
</dbReference>
<accession>A0AAN6EVS8</accession>
<evidence type="ECO:0000256" key="2">
    <source>
        <dbReference type="SAM" id="Phobius"/>
    </source>
</evidence>
<feature type="region of interest" description="Disordered" evidence="1">
    <location>
        <begin position="138"/>
        <end position="184"/>
    </location>
</feature>
<reference evidence="3" key="1">
    <citation type="submission" date="2023-01" db="EMBL/GenBank/DDBJ databases">
        <title>Exophiala dermititidis isolated from Cystic Fibrosis Patient.</title>
        <authorList>
            <person name="Kurbessoian T."/>
            <person name="Crocker A."/>
            <person name="Murante D."/>
            <person name="Hogan D.A."/>
            <person name="Stajich J.E."/>
        </authorList>
    </citation>
    <scope>NUCLEOTIDE SEQUENCE</scope>
    <source>
        <strain evidence="3">Ex8</strain>
    </source>
</reference>
<feature type="compositionally biased region" description="Polar residues" evidence="1">
    <location>
        <begin position="142"/>
        <end position="156"/>
    </location>
</feature>
<gene>
    <name evidence="3" type="ORF">HRR80_004557</name>
</gene>
<feature type="region of interest" description="Disordered" evidence="1">
    <location>
        <begin position="40"/>
        <end position="59"/>
    </location>
</feature>
<proteinExistence type="predicted"/>
<dbReference type="Proteomes" id="UP001161757">
    <property type="component" value="Unassembled WGS sequence"/>
</dbReference>
<keyword evidence="2" id="KW-1133">Transmembrane helix</keyword>
<feature type="compositionally biased region" description="Polar residues" evidence="1">
    <location>
        <begin position="309"/>
        <end position="321"/>
    </location>
</feature>
<comment type="caution">
    <text evidence="3">The sequence shown here is derived from an EMBL/GenBank/DDBJ whole genome shotgun (WGS) entry which is preliminary data.</text>
</comment>